<proteinExistence type="predicted"/>
<comment type="subcellular location">
    <subcellularLocation>
        <location evidence="1">Cytoplasm</location>
    </subcellularLocation>
</comment>
<dbReference type="PANTHER" id="PTHR23425">
    <property type="entry name" value="NUCLEOPORIN AMO1-LIKE"/>
    <property type="match status" value="1"/>
</dbReference>
<dbReference type="PROSITE" id="PS51981">
    <property type="entry name" value="ZF_RZ"/>
    <property type="match status" value="1"/>
</dbReference>
<dbReference type="GO" id="GO:0005737">
    <property type="term" value="C:cytoplasm"/>
    <property type="evidence" value="ECO:0007669"/>
    <property type="project" value="UniProtKB-SubCell"/>
</dbReference>
<feature type="domain" description="RZ-type" evidence="7">
    <location>
        <begin position="365"/>
        <end position="436"/>
    </location>
</feature>
<protein>
    <submittedName>
        <fullName evidence="8">Zinc finger, NFX1-type containing 1</fullName>
    </submittedName>
</protein>
<dbReference type="Pfam" id="PF20173">
    <property type="entry name" value="ZnF_RZ-type"/>
    <property type="match status" value="1"/>
</dbReference>
<dbReference type="GO" id="GO:0002376">
    <property type="term" value="P:immune system process"/>
    <property type="evidence" value="ECO:0007669"/>
    <property type="project" value="UniProtKB-KW"/>
</dbReference>
<keyword evidence="6" id="KW-0391">Immunity</keyword>
<dbReference type="PANTHER" id="PTHR23425:SF8">
    <property type="entry name" value="NUCLEOPORIN AMO1-LIKE"/>
    <property type="match status" value="1"/>
</dbReference>
<evidence type="ECO:0000256" key="2">
    <source>
        <dbReference type="ARBA" id="ARBA00022490"/>
    </source>
</evidence>
<sequence length="455" mass="51192">HKCPEPCPMACPPCRKPCENCCVHSKCMNPCGLPCAPCVEPCAWQCPHQRCSKLCHEPCDRLPCNQPCAKTLRCGHPCIGLCGDKCPGKCRICNRDEVTEIFFGTEDEPEAHFIQLEDCGHLIEYTAMDQYMGMDAGQQAKEGEEVAIKLKECPKCKAPIRKNLRYGTHINSCLAEIETVKVKISGRKADINKQRRALQSRCAENHHLFEFQCQLDSMHITERLAEKNLTAKDLWILENRIEFLISVAKLKKVQREKLPAVQSLTFGERVEEFSEWLNHRRQSFTEQQVFDLQRELQRITSLAELNLRCQEAGVRGRRDTIQSEVQAITAVLEKRGQYTEQDEERVRGAMEALGERLPRMSGLGIGEEERKMIVSALKMPPGHWYKCPNGHVYVITECGGAVESRNCPDCKATIGGGNHSLASGNQVASEMDGAQHPAWSEANNLANFDDIIGIE</sequence>
<evidence type="ECO:0000256" key="5">
    <source>
        <dbReference type="ARBA" id="ARBA00022833"/>
    </source>
</evidence>
<reference evidence="8" key="1">
    <citation type="submission" date="2006-01" db="EMBL/GenBank/DDBJ databases">
        <authorList>
            <person name="Lindblad-Toh K."/>
            <person name="Mauceli E."/>
            <person name="Grabherr M."/>
            <person name="Chang J.L."/>
            <person name="Lander E.S."/>
        </authorList>
    </citation>
    <scope>NUCLEOTIDE SEQUENCE [LARGE SCALE GENOMIC DNA]</scope>
</reference>
<evidence type="ECO:0000256" key="6">
    <source>
        <dbReference type="ARBA" id="ARBA00022859"/>
    </source>
</evidence>
<keyword evidence="2" id="KW-0963">Cytoplasm</keyword>
<name>G3NRN1_GASAC</name>
<keyword evidence="4" id="KW-0863">Zinc-finger</keyword>
<dbReference type="Bgee" id="ENSGACG00000006038">
    <property type="expression patterns" value="Expressed in intestinal epithelial cell and 8 other cell types or tissues"/>
</dbReference>
<evidence type="ECO:0000313" key="8">
    <source>
        <dbReference type="Ensembl" id="ENSGACP00000007998.1"/>
    </source>
</evidence>
<dbReference type="SUPFAM" id="SSF57184">
    <property type="entry name" value="Growth factor receptor domain"/>
    <property type="match status" value="1"/>
</dbReference>
<evidence type="ECO:0000256" key="3">
    <source>
        <dbReference type="ARBA" id="ARBA00022723"/>
    </source>
</evidence>
<dbReference type="InterPro" id="IPR009030">
    <property type="entry name" value="Growth_fac_rcpt_cys_sf"/>
</dbReference>
<dbReference type="GO" id="GO:0008270">
    <property type="term" value="F:zinc ion binding"/>
    <property type="evidence" value="ECO:0007669"/>
    <property type="project" value="UniProtKB-KW"/>
</dbReference>
<organism evidence="8">
    <name type="scientific">Gasterosteus aculeatus</name>
    <name type="common">Three-spined stickleback</name>
    <dbReference type="NCBI Taxonomy" id="69293"/>
    <lineage>
        <taxon>Eukaryota</taxon>
        <taxon>Metazoa</taxon>
        <taxon>Chordata</taxon>
        <taxon>Craniata</taxon>
        <taxon>Vertebrata</taxon>
        <taxon>Euteleostomi</taxon>
        <taxon>Actinopterygii</taxon>
        <taxon>Neopterygii</taxon>
        <taxon>Teleostei</taxon>
        <taxon>Neoteleostei</taxon>
        <taxon>Acanthomorphata</taxon>
        <taxon>Eupercaria</taxon>
        <taxon>Perciformes</taxon>
        <taxon>Cottioidei</taxon>
        <taxon>Gasterosteales</taxon>
        <taxon>Gasterosteidae</taxon>
        <taxon>Gasterosteus</taxon>
    </lineage>
</organism>
<evidence type="ECO:0000259" key="7">
    <source>
        <dbReference type="PROSITE" id="PS51981"/>
    </source>
</evidence>
<accession>G3NRN1</accession>
<evidence type="ECO:0000256" key="1">
    <source>
        <dbReference type="ARBA" id="ARBA00004496"/>
    </source>
</evidence>
<evidence type="ECO:0000256" key="4">
    <source>
        <dbReference type="ARBA" id="ARBA00022771"/>
    </source>
</evidence>
<dbReference type="Ensembl" id="ENSGACT00000008017.1">
    <property type="protein sequence ID" value="ENSGACP00000007998.1"/>
    <property type="gene ID" value="ENSGACG00000006038.1"/>
</dbReference>
<keyword evidence="3" id="KW-0479">Metal-binding</keyword>
<dbReference type="InterPro" id="IPR046439">
    <property type="entry name" value="ZF_RZ_dom"/>
</dbReference>
<reference evidence="8" key="2">
    <citation type="submission" date="2024-04" db="UniProtKB">
        <authorList>
            <consortium name="Ensembl"/>
        </authorList>
    </citation>
    <scope>IDENTIFICATION</scope>
</reference>
<keyword evidence="5" id="KW-0862">Zinc</keyword>
<dbReference type="AlphaFoldDB" id="G3NRN1"/>